<gene>
    <name evidence="1" type="ORF">GCM10008927_29060</name>
</gene>
<proteinExistence type="predicted"/>
<evidence type="ECO:0000313" key="1">
    <source>
        <dbReference type="EMBL" id="GHA61806.1"/>
    </source>
</evidence>
<name>A0ABQ3D887_9RHOB</name>
<keyword evidence="2" id="KW-1185">Reference proteome</keyword>
<dbReference type="EMBL" id="BMZF01000012">
    <property type="protein sequence ID" value="GHA61806.1"/>
    <property type="molecule type" value="Genomic_DNA"/>
</dbReference>
<reference evidence="2" key="1">
    <citation type="journal article" date="2019" name="Int. J. Syst. Evol. Microbiol.">
        <title>The Global Catalogue of Microorganisms (GCM) 10K type strain sequencing project: providing services to taxonomists for standard genome sequencing and annotation.</title>
        <authorList>
            <consortium name="The Broad Institute Genomics Platform"/>
            <consortium name="The Broad Institute Genome Sequencing Center for Infectious Disease"/>
            <person name="Wu L."/>
            <person name="Ma J."/>
        </authorList>
    </citation>
    <scope>NUCLEOTIDE SEQUENCE [LARGE SCALE GENOMIC DNA]</scope>
    <source>
        <strain evidence="2">KCTC 32465</strain>
    </source>
</reference>
<organism evidence="1 2">
    <name type="scientific">Paramylibacter ulvae</name>
    <dbReference type="NCBI Taxonomy" id="1651968"/>
    <lineage>
        <taxon>Bacteria</taxon>
        <taxon>Pseudomonadati</taxon>
        <taxon>Pseudomonadota</taxon>
        <taxon>Alphaproteobacteria</taxon>
        <taxon>Rhodobacterales</taxon>
        <taxon>Paracoccaceae</taxon>
        <taxon>Paramylibacter</taxon>
    </lineage>
</organism>
<sequence>MNITDGRYVYMRAPQNPENKPLYQYTLMPTHMRASFAVEDFSFQKGAMTMKIENVTWVTRDKQFDTMLWDTEKDPNQVSCLDNSKVESYLKSKMFELMLEVDTPTE</sequence>
<comment type="caution">
    <text evidence="1">The sequence shown here is derived from an EMBL/GenBank/DDBJ whole genome shotgun (WGS) entry which is preliminary data.</text>
</comment>
<accession>A0ABQ3D887</accession>
<dbReference type="RefSeq" id="WP_189641471.1">
    <property type="nucleotide sequence ID" value="NZ_BMZF01000012.1"/>
</dbReference>
<protein>
    <submittedName>
        <fullName evidence="1">Uncharacterized protein</fullName>
    </submittedName>
</protein>
<evidence type="ECO:0000313" key="2">
    <source>
        <dbReference type="Proteomes" id="UP000634455"/>
    </source>
</evidence>
<dbReference type="Proteomes" id="UP000634455">
    <property type="component" value="Unassembled WGS sequence"/>
</dbReference>